<dbReference type="EMBL" id="AE017194">
    <property type="protein sequence ID" value="AAS43716.1"/>
    <property type="molecule type" value="Genomic_DNA"/>
</dbReference>
<sequence length="43" mass="4974">MFKLSFFTVNERGRWDGATRNMLHISAVLISKKETYLPLALSM</sequence>
<name>Q72Z54_BACC1</name>
<organism evidence="1 2">
    <name type="scientific">Bacillus cereus (strain ATCC 10987 / NRS 248)</name>
    <dbReference type="NCBI Taxonomy" id="222523"/>
    <lineage>
        <taxon>Bacteria</taxon>
        <taxon>Bacillati</taxon>
        <taxon>Bacillota</taxon>
        <taxon>Bacilli</taxon>
        <taxon>Bacillales</taxon>
        <taxon>Bacillaceae</taxon>
        <taxon>Bacillus</taxon>
        <taxon>Bacillus cereus group</taxon>
    </lineage>
</organism>
<evidence type="ECO:0000313" key="1">
    <source>
        <dbReference type="EMBL" id="AAS43716.1"/>
    </source>
</evidence>
<dbReference type="AlphaFoldDB" id="Q72Z54"/>
<gene>
    <name evidence="1" type="ordered locus">BCE_4815</name>
</gene>
<reference evidence="1 2" key="1">
    <citation type="journal article" date="2004" name="Nucleic Acids Res.">
        <title>The genome sequence of Bacillus cereus ATCC 10987 reveals metabolic adaptations and a large plasmid related to Bacillus anthracis pXO1.</title>
        <authorList>
            <person name="Rasko D.A."/>
            <person name="Ravel J."/>
            <person name="Okstad O.A."/>
            <person name="Helgason E."/>
            <person name="Cer R.Z."/>
            <person name="Jiang L."/>
            <person name="Shores K.A."/>
            <person name="Fouts D.E."/>
            <person name="Tourasse N.J."/>
            <person name="Angiuoli S.V."/>
            <person name="Kolonay J."/>
            <person name="Nelson W.C."/>
            <person name="Kolsto A.-B."/>
            <person name="Fraser C.M."/>
            <person name="Read T.D."/>
        </authorList>
    </citation>
    <scope>NUCLEOTIDE SEQUENCE [LARGE SCALE GENOMIC DNA]</scope>
    <source>
        <strain evidence="2">ATCC 10987 / NRS 248</strain>
    </source>
</reference>
<proteinExistence type="predicted"/>
<evidence type="ECO:0000313" key="2">
    <source>
        <dbReference type="Proteomes" id="UP000002527"/>
    </source>
</evidence>
<dbReference type="HOGENOM" id="CLU_3229142_0_0_9"/>
<dbReference type="KEGG" id="bca:BCE_4815"/>
<accession>Q72Z54</accession>
<protein>
    <submittedName>
        <fullName evidence="1">3-deoxy-D-arabino-heptulosonate 7-phosphate synthase</fullName>
    </submittedName>
</protein>
<dbReference type="Proteomes" id="UP000002527">
    <property type="component" value="Chromosome"/>
</dbReference>